<feature type="region of interest" description="Disordered" evidence="1">
    <location>
        <begin position="89"/>
        <end position="119"/>
    </location>
</feature>
<dbReference type="Proteomes" id="UP000747542">
    <property type="component" value="Unassembled WGS sequence"/>
</dbReference>
<dbReference type="EMBL" id="JAHLQT010014894">
    <property type="protein sequence ID" value="KAG7170080.1"/>
    <property type="molecule type" value="Genomic_DNA"/>
</dbReference>
<reference evidence="2" key="1">
    <citation type="journal article" date="2021" name="Sci. Adv.">
        <title>The American lobster genome reveals insights on longevity, neural, and immune adaptations.</title>
        <authorList>
            <person name="Polinski J.M."/>
            <person name="Zimin A.V."/>
            <person name="Clark K.F."/>
            <person name="Kohn A.B."/>
            <person name="Sadowski N."/>
            <person name="Timp W."/>
            <person name="Ptitsyn A."/>
            <person name="Khanna P."/>
            <person name="Romanova D.Y."/>
            <person name="Williams P."/>
            <person name="Greenwood S.J."/>
            <person name="Moroz L.L."/>
            <person name="Walt D.R."/>
            <person name="Bodnar A.G."/>
        </authorList>
    </citation>
    <scope>NUCLEOTIDE SEQUENCE</scope>
    <source>
        <strain evidence="2">GMGI-L3</strain>
    </source>
</reference>
<feature type="compositionally biased region" description="Basic and acidic residues" evidence="1">
    <location>
        <begin position="283"/>
        <end position="296"/>
    </location>
</feature>
<evidence type="ECO:0000313" key="2">
    <source>
        <dbReference type="EMBL" id="KAG7170080.1"/>
    </source>
</evidence>
<accession>A0A8J5KFU6</accession>
<dbReference type="AlphaFoldDB" id="A0A8J5KFU6"/>
<sequence>MLPFRVGGKRQSQSIARAGTVTVVRVTILVTSNDWMCSPTVLAVSTGAPPRGIITGSSIRRQHEESTAAATTAAVFLRQRLLRAYLRRPRHRKSASVIKQEESASYWRRREKDPSVPSSLTRLIVPKILPAVCKTPGEREEESETPAEEGTERKRAKRSTRNEGREGTESGRNYDKKSPTEKRKSKTSPKEQRKRENEKSLDKSDNPRKKIKKNRQEKKNGKQSRKKGKETLERNRKKKQDTGSNKKQKYDKRLEKVNVGTLTKKISSTEREKQKKKKPKRKKPDDEDDKGKEGKMKVLKKQRTGSNKEKTNDERLEKVKAGTLKKKISSTKREKQKEKPRRKKTDDDDDKGKEGKLKLVMMEGEGSVEEARSGKPKGCKVLKGCKKRGGKCKKKCKKNETRFKKGCKGQKCVCCGKRCKAKKPCKNRNGSCKSSCRAGEEVVANGCKGGKGCVCCASSQCNAKTNCKNFGGRCKSVCKDTEVVIKDGCDGDGCFCCAPDFVGCPATSECPGRCTETCQGVVSNVQCLGESCTCCLDCKVTPSCEKQHGSCKADCSCGEVELPGGCTGNGCKCCVPQVPQCSSGNQCSGTCLYGPLCTGDLRPGSCTGEVGCACCRECKAKTNCKNFGGSCNSVCKDTEVVIKDGCDGDGCFCCAPDFVGCPATSECPGRCTDACHGVVSSVQCLGGNCTCCLDCKVTPSCEKQHGSCKADCSCGEMELPGGCTGNGCKCCVPQVPQCSSGDQCSGTCLYGPLCTGDLRPGSCTGEVGCACCRECKAKTTCQNFDGSCKSVCKDTEVVIKDGCDGDGCFCCAPDFAGCPATSECPGRCTDTCQGVVSSVQCLGGNCTCCLDCKMTPSCEKQHGSCKADCSCGELELPGGCTGNGCKCCVPQVPQCSNGNQCSGKCLYGPLCTGELSPGPCSGEAGCACCAEIKIPHSGVLSSLSSVDGFDGPTYGTMLEE</sequence>
<feature type="compositionally biased region" description="Basic and acidic residues" evidence="1">
    <location>
        <begin position="344"/>
        <end position="357"/>
    </location>
</feature>
<comment type="caution">
    <text evidence="2">The sequence shown here is derived from an EMBL/GenBank/DDBJ whole genome shotgun (WGS) entry which is preliminary data.</text>
</comment>
<feature type="region of interest" description="Disordered" evidence="1">
    <location>
        <begin position="134"/>
        <end position="357"/>
    </location>
</feature>
<feature type="compositionally biased region" description="Basic and acidic residues" evidence="1">
    <location>
        <begin position="306"/>
        <end position="320"/>
    </location>
</feature>
<feature type="compositionally biased region" description="Basic and acidic residues" evidence="1">
    <location>
        <begin position="160"/>
        <end position="208"/>
    </location>
</feature>
<evidence type="ECO:0000313" key="3">
    <source>
        <dbReference type="Proteomes" id="UP000747542"/>
    </source>
</evidence>
<feature type="compositionally biased region" description="Basic residues" evidence="1">
    <location>
        <begin position="209"/>
        <end position="228"/>
    </location>
</feature>
<organism evidence="2 3">
    <name type="scientific">Homarus americanus</name>
    <name type="common">American lobster</name>
    <dbReference type="NCBI Taxonomy" id="6706"/>
    <lineage>
        <taxon>Eukaryota</taxon>
        <taxon>Metazoa</taxon>
        <taxon>Ecdysozoa</taxon>
        <taxon>Arthropoda</taxon>
        <taxon>Crustacea</taxon>
        <taxon>Multicrustacea</taxon>
        <taxon>Malacostraca</taxon>
        <taxon>Eumalacostraca</taxon>
        <taxon>Eucarida</taxon>
        <taxon>Decapoda</taxon>
        <taxon>Pleocyemata</taxon>
        <taxon>Astacidea</taxon>
        <taxon>Nephropoidea</taxon>
        <taxon>Nephropidae</taxon>
        <taxon>Homarus</taxon>
    </lineage>
</organism>
<keyword evidence="3" id="KW-1185">Reference proteome</keyword>
<gene>
    <name evidence="2" type="primary">Tn-L</name>
    <name evidence="2" type="ORF">Hamer_G012305</name>
</gene>
<protein>
    <submittedName>
        <fullName evidence="2">Putative tenascin-like</fullName>
    </submittedName>
</protein>
<proteinExistence type="predicted"/>
<evidence type="ECO:0000256" key="1">
    <source>
        <dbReference type="SAM" id="MobiDB-lite"/>
    </source>
</evidence>
<name>A0A8J5KFU6_HOMAM</name>
<feature type="compositionally biased region" description="Acidic residues" evidence="1">
    <location>
        <begin position="139"/>
        <end position="149"/>
    </location>
</feature>